<reference evidence="2" key="1">
    <citation type="submission" date="2019-12" db="EMBL/GenBank/DDBJ databases">
        <authorList>
            <person name="Cremers G."/>
        </authorList>
    </citation>
    <scope>NUCLEOTIDE SEQUENCE</scope>
    <source>
        <strain evidence="2">Mbul1</strain>
    </source>
</reference>
<proteinExistence type="predicted"/>
<organism evidence="2">
    <name type="scientific">Methylobacterium bullatum</name>
    <dbReference type="NCBI Taxonomy" id="570505"/>
    <lineage>
        <taxon>Bacteria</taxon>
        <taxon>Pseudomonadati</taxon>
        <taxon>Pseudomonadota</taxon>
        <taxon>Alphaproteobacteria</taxon>
        <taxon>Hyphomicrobiales</taxon>
        <taxon>Methylobacteriaceae</taxon>
        <taxon>Methylobacterium</taxon>
    </lineage>
</organism>
<accession>A0A679JNQ1</accession>
<name>A0A679JNQ1_9HYPH</name>
<dbReference type="EMBL" id="LR743504">
    <property type="protein sequence ID" value="CAA2107595.1"/>
    <property type="molecule type" value="Genomic_DNA"/>
</dbReference>
<evidence type="ECO:0000256" key="1">
    <source>
        <dbReference type="SAM" id="SignalP"/>
    </source>
</evidence>
<sequence length="95" mass="10439">MKHVKTFGLIGAVIGGLTMAAATTTTAQAAGGCGYGFYPSAFGCRATSRAFGYYAPRPVPVYGYGYRPRPYYRPYAYGPRPYYGYAPRPYVRFGY</sequence>
<keyword evidence="1" id="KW-0732">Signal</keyword>
<dbReference type="PROSITE" id="PS51257">
    <property type="entry name" value="PROKAR_LIPOPROTEIN"/>
    <property type="match status" value="1"/>
</dbReference>
<dbReference type="AlphaFoldDB" id="A0A679JNQ1"/>
<protein>
    <submittedName>
        <fullName evidence="2">Uncharacterized protein</fullName>
    </submittedName>
</protein>
<evidence type="ECO:0000313" key="2">
    <source>
        <dbReference type="EMBL" id="CAA2107595.1"/>
    </source>
</evidence>
<feature type="chain" id="PRO_5025595705" evidence="1">
    <location>
        <begin position="30"/>
        <end position="95"/>
    </location>
</feature>
<dbReference type="NCBIfam" id="NF047412">
    <property type="entry name" value="sig_GCG_CRPN_rpt"/>
    <property type="match status" value="1"/>
</dbReference>
<dbReference type="InterPro" id="IPR058110">
    <property type="entry name" value="GCG_CRPN_dom"/>
</dbReference>
<gene>
    <name evidence="2" type="ORF">MBUL_04238</name>
</gene>
<feature type="signal peptide" evidence="1">
    <location>
        <begin position="1"/>
        <end position="29"/>
    </location>
</feature>